<dbReference type="OrthoDB" id="102040at2759"/>
<dbReference type="AlphaFoldDB" id="A0A9W6WTV2"/>
<accession>A0A9W6WTV2</accession>
<sequence length="125" mass="14138">MDDSEMTTMWDFLTDSNLDEILDDKVTSADAAANFLETAIVKIEPSVVTFQWDESSVASFTSSEDMSSVASFNSDEEAEVPLLPHQLRRQRQRVYDKTYRSKAKVSSPTCQYNSVWRSLIDVLLG</sequence>
<evidence type="ECO:0000313" key="1">
    <source>
        <dbReference type="EMBL" id="GMF16491.1"/>
    </source>
</evidence>
<reference evidence="1" key="1">
    <citation type="submission" date="2023-04" db="EMBL/GenBank/DDBJ databases">
        <title>Phytophthora lilii NBRC 32176.</title>
        <authorList>
            <person name="Ichikawa N."/>
            <person name="Sato H."/>
            <person name="Tonouchi N."/>
        </authorList>
    </citation>
    <scope>NUCLEOTIDE SEQUENCE</scope>
    <source>
        <strain evidence="1">NBRC 32176</strain>
    </source>
</reference>
<name>A0A9W6WTV2_9STRA</name>
<evidence type="ECO:0000313" key="2">
    <source>
        <dbReference type="Proteomes" id="UP001165083"/>
    </source>
</evidence>
<protein>
    <submittedName>
        <fullName evidence="1">Unnamed protein product</fullName>
    </submittedName>
</protein>
<dbReference type="Proteomes" id="UP001165083">
    <property type="component" value="Unassembled WGS sequence"/>
</dbReference>
<keyword evidence="2" id="KW-1185">Reference proteome</keyword>
<gene>
    <name evidence="1" type="ORF">Plil01_000587700</name>
</gene>
<comment type="caution">
    <text evidence="1">The sequence shown here is derived from an EMBL/GenBank/DDBJ whole genome shotgun (WGS) entry which is preliminary data.</text>
</comment>
<dbReference type="EMBL" id="BSXW01000253">
    <property type="protein sequence ID" value="GMF16491.1"/>
    <property type="molecule type" value="Genomic_DNA"/>
</dbReference>
<organism evidence="1 2">
    <name type="scientific">Phytophthora lilii</name>
    <dbReference type="NCBI Taxonomy" id="2077276"/>
    <lineage>
        <taxon>Eukaryota</taxon>
        <taxon>Sar</taxon>
        <taxon>Stramenopiles</taxon>
        <taxon>Oomycota</taxon>
        <taxon>Peronosporomycetes</taxon>
        <taxon>Peronosporales</taxon>
        <taxon>Peronosporaceae</taxon>
        <taxon>Phytophthora</taxon>
    </lineage>
</organism>
<proteinExistence type="predicted"/>